<organism evidence="2 3">
    <name type="scientific">Mycolicibacterium iranicum</name>
    <name type="common">Mycobacterium iranicum</name>
    <dbReference type="NCBI Taxonomy" id="912594"/>
    <lineage>
        <taxon>Bacteria</taxon>
        <taxon>Bacillati</taxon>
        <taxon>Actinomycetota</taxon>
        <taxon>Actinomycetes</taxon>
        <taxon>Mycobacteriales</taxon>
        <taxon>Mycobacteriaceae</taxon>
        <taxon>Mycolicibacterium</taxon>
    </lineage>
</organism>
<feature type="compositionally biased region" description="Acidic residues" evidence="1">
    <location>
        <begin position="139"/>
        <end position="148"/>
    </location>
</feature>
<accession>A0A839Q7H2</accession>
<name>A0A839Q7H2_MYCIR</name>
<keyword evidence="3" id="KW-1185">Reference proteome</keyword>
<evidence type="ECO:0000313" key="2">
    <source>
        <dbReference type="EMBL" id="MBB2990794.1"/>
    </source>
</evidence>
<feature type="compositionally biased region" description="Polar residues" evidence="1">
    <location>
        <begin position="105"/>
        <end position="118"/>
    </location>
</feature>
<dbReference type="RefSeq" id="WP_183468052.1">
    <property type="nucleotide sequence ID" value="NZ_JACHVU010000004.1"/>
</dbReference>
<evidence type="ECO:0000256" key="1">
    <source>
        <dbReference type="SAM" id="MobiDB-lite"/>
    </source>
</evidence>
<evidence type="ECO:0000313" key="3">
    <source>
        <dbReference type="Proteomes" id="UP000550501"/>
    </source>
</evidence>
<dbReference type="Pfam" id="PF17963">
    <property type="entry name" value="Big_9"/>
    <property type="match status" value="1"/>
</dbReference>
<feature type="compositionally biased region" description="Gly residues" evidence="1">
    <location>
        <begin position="78"/>
        <end position="90"/>
    </location>
</feature>
<feature type="compositionally biased region" description="Acidic residues" evidence="1">
    <location>
        <begin position="38"/>
        <end position="74"/>
    </location>
</feature>
<feature type="region of interest" description="Disordered" evidence="1">
    <location>
        <begin position="1"/>
        <end position="162"/>
    </location>
</feature>
<dbReference type="PANTHER" id="PTHR14139">
    <property type="entry name" value="CALSYNTENIN"/>
    <property type="match status" value="1"/>
</dbReference>
<dbReference type="Proteomes" id="UP000550501">
    <property type="component" value="Unassembled WGS sequence"/>
</dbReference>
<protein>
    <submittedName>
        <fullName evidence="2">Uncharacterized protein</fullName>
    </submittedName>
</protein>
<dbReference type="EMBL" id="JACHVU010000004">
    <property type="protein sequence ID" value="MBB2990794.1"/>
    <property type="molecule type" value="Genomic_DNA"/>
</dbReference>
<proteinExistence type="predicted"/>
<gene>
    <name evidence="2" type="ORF">FHR72_002267</name>
</gene>
<reference evidence="2 3" key="1">
    <citation type="submission" date="2020-08" db="EMBL/GenBank/DDBJ databases">
        <title>The Agave Microbiome: Exploring the role of microbial communities in plant adaptations to desert environments.</title>
        <authorList>
            <person name="Partida-Martinez L.P."/>
        </authorList>
    </citation>
    <scope>NUCLEOTIDE SEQUENCE [LARGE SCALE GENOMIC DNA]</scope>
    <source>
        <strain evidence="2 3">AT2.18</strain>
    </source>
</reference>
<dbReference type="PANTHER" id="PTHR14139:SF2">
    <property type="entry name" value="CALSYNTENIN-1"/>
    <property type="match status" value="1"/>
</dbReference>
<comment type="caution">
    <text evidence="2">The sequence shown here is derived from an EMBL/GenBank/DDBJ whole genome shotgun (WGS) entry which is preliminary data.</text>
</comment>
<sequence>MANASGVAYAGTESETSSSADSNDADAADDQTGAPDAPDAESDGTDVETPGDEPDEDVTVVDPSETEGDVDGGDDAGSVGGGEDTGGGGTAPEVPETDSGEELPTTPSEVTGSDTGTPTDPAPDSGATTEPVDEQTTTDLDDAGDPADVDIISEPTDTVGVTDIDPVAAEQSDTVVPTASAQPEASENVGTVDVLSAVVSSVLAPFTDPATPAPAPWFDALLAWVRRQITHTFFNESPEWGPVTAQQLLTGQVVIDLNAVDPNGDPLTFKIIQPAHGVVLRDPITGNFVYTPTSVVTGAPLIDSFKVVISDSSEHLKGLVGVVQGVFHFLARAIGLAERDEVTLMIPVTVNPIVQMAPVLVVTPVGTGTAGDPIKVSPVVVITDLDSQKLTSATVTLNDPGPGQVLGYGSLPAGVTATYSNGVLTFTGAATVAAYRDLLASVTLTAPTAAIKTVSFQVVDDQNKPSLPAVAVITVLGLPVEVPPLVIVSPAAVGVVGAPVKISPIVVITDLDSDEISSATVSVDGFGEGDAWAYGPVPPGILVTTGAGSLTFTGSASVAAYEQLLQSVTLTSAAVGLKSVSFTVVDSEGNQNIVPAATVITVLGLPVELPPLVIVSPVAAGGVGAPVTISPVVVITDLDSDEIGSATVTVKDATDGDVLGWGSLPDGFEVSVGAGSVTFTGAASAAVYRQILQSVTLTSTSAGLKSVTFTVTDAEGNANTVPAGTVITVLGLPVQVPPLVIVSPVAAGGVGAPVTISPIVVITDLDSDEIGSATVTVKDATDGDVLGWGSLPDGFEVSVGAGSVTFTGAASAAVYRQILQSVTLTSTSAGLKSVTFTVTDAEGNENAVPAGTLVTVVGVPNADLAPVVVVSPVAAGLPGQPITVSPVVVITDLDSGEIRSATVTVNGAAAGDEIGYGDLPAGFEVTTGAGTVTFTGNATAAVYQQLLQSVTLTSTTAGFKSVSFSVTDAEGNKNTLPAVTLVTVVGAAVEVPPLVIVTPASLGGAGQPVTISPIVVITDLDSDIGSATVTVKDAAAGDVLNWGDLPDGFEVSTGTGSVTFTGAASAAVYQQILQSVTLTSSTAGLKSVSFVVTDVDGNANAVPAGTVVTVMGATVEVPPSVIVSPAALGAAGQPVTISPIVVVTDLDSEIGSATVTVEDTAAGDVLGWGELPDGFEVSTGTGSVTFTGAASAAVYQQILQSVTLTSSTAGLKSVSFTVVDVDGNANAVPAGTVVTVVGATVEVPPLVIVSPAALGGAGQPVTISPIVVITDLDSEIGSATVTVKDAGAGDVLTWGELPDGFEVSTGTGSVTFTGAATAAVYQQILQSVTLTSSTAGLKSVSFTVTDVDGNANAVPAGTVVTVVGATVAVPPLVIVSPAALGAAGQPVTISPIVVITDLDSDIGSATVTVKDVAAGDVLNWGELPDGFEVSTGAGSVTFTGAASAAVYQQILQSITLTSSTAGLKSVSFTVTDVDGNANAVPAGTVVTVVGTTVEVPPLVIVSPAALGAAGQPVAISPIVVITDLDSDIGSATVTVKDAAAGDVLNWGELPGGFEVSTGAGSVTFTGAASAAVYQQILQSVTLTSTSAGLKSVSFVVTDVDGNANAVPAGTVVTVVGGVAQVPPLVIVSPAALGGAGQPVTISPIVVITDLDSEIGSATVTVKDAAVGDVLNWGELPDGFEVSTGAGSVTFTGAASAAVYQQILQSVTLTSTSAGLKSVSFVVTDVDGNANAVPAGTVVTVVGAVAQVPPLVIVSPAALGGAGQPVTVSPIVVVTDLDSEIGSATVTVRDPAAGDVLNWGELPDGFEVSTGTGSVTFTGAASAAVYQQILQSVTLTSSTAGLKSVSFTVTDVDGNTNAVPASTVVTVVGTTVEVPPLVIVSPAALGGAGQPVTISPIVVVTDLDSEIGSATVTVKDPAAGDVLNWGELPDGFEVSTGTGSVTFTGAASAAVYQQILQSVTLTSSTAGLKSVSFVVTDVDGNANAVPAGTVVTVVGTTVEVPPLVIVTPASLGGAGQPVTISPIVVITDVDSDIGSATVTVKDASAGDVLGWGELPDGFEVSTGAGSITFTGAASAAVYQQILQSVTLTSSTAGLKSVSFTVTDVDGNANAVPAGTVVTVVGATVEVPPLVIVSPAALGGAGQPVTISPIVVITDLDSEIGSATVTVKDASAGDVLGWGDLPDGFEVSTGAGSVTFTGPASAAVYQQILQSVTLTSSTAGLKSVSFTVTDVDGNANAVPAGTVVTVVGATVEVPPLVIVSPAALGGAGQPVTISPIVVVTDLDSEIGSATVTVKDPAAGDVLNWGDLPDGFEVSTGAGSVTFTGAATAAVYQQILQSVTLTSSTAGLKSVSFTVTDVDGNANAVPAGTVVTVVGATVEVPPLVIVSPAALGAAGQPVAISPIVVITDLDSDIGSATVTVKDAAAGDVLNWGELPDGFEVSTSAGSVTFTGAATAAVYQQILQSVTLTSSTAGLKSVSFTVTDVDGNANAVPAGTVVTVVGAVVQVPPLVIVSPAALGGAGQPVTISPIVVITDLDSEIGSATVTVKDPAAGDVLNWGELPDGFEVSTGPGSVTFTGAASAAVYQQILQSVTLTSSSSGLKSVSFMVTDVDGNANAVPAGTVVTVVGAAVEVPPLIIVSPAALGAAGQPVTISPIVVVTDLDSDIGSATVTVKDAASGDVLNWGELPDGFEVSTGVGSVTFTGAASAAVYQQILQSVTLTSSTAGLKSVSFVVTDVDGNANAVPAGTVVTVVGAVVQVPPLVIVSPAALGGTGQPVTISPIVVITDLDSDSLQSATVTVKDAAAGDVLGWGELPDGFEVSTSAGSVTFTGAATAAVYQQILQSVTLTSSTAGLKSVSFTVTDVDGNANAVPAGTVVTVVGAVAQVPPLVIVSPAALGAAGQSITISPIVVITDLDSEIGSATVTVKDPAAGDVLNWGELPDGFDVSVGTGSVTFTGAASAAVYQQILQSVTLTSTSAGLKSVSFVVTDVDGNANAVPAGTVVTVGGATVAVPPLVIVSPVALGAAGQPIAISPVVVITDLDSDALDSATVTIDDPAIGDVLSWGGLPDGVTTVGFDSRTGSVTFTGAASAAVYQQILQSVTLTSTGAGLKSVSFTVIDADGNENVVSASTVVTVAGVPVEVPPLVVVSPAAVGAAGQPVTISPIVVITDLDSEIGSATVTVKDAAVGDVLNWGELPDGFEVSTGAGSVTFTGAASAAVYQQILQSVTLTSSTAGLKSVSFVVTDVDGNANAVPAGTVVTVVGAVAQVPPLVIASPAALGGAGQPVTISPIVVITDLDSEIGSATVTVKDAAAGDVLNWGELPDGFEVSTGTGSVTFTGAASAAVYQQILQSVTLTSSTAGLKSVSFTVTDVDGNANAVPAGTVVTIVGAVVQVPPLVIVSPAALGGAGQPVTVSPVVVVTDLDSEIGSATVTVKDAAAGDVLNWGELPDGFEVSTGTGSVTFTGAASAAVYQQILQSVTLTSSTAGLKSVSFVVTDVDGIANAVPAGTVVTVVGAAVEVPPLVIVSPAAVGGAGQPIAISPIVVITDLDSDALDSATVTIDDPAIGDVLSWGGLPDGVTTVGFDSGTGSVTFTGAASAAVYQQILQSVTLTSTGAGLKSVSFTVIDADGNENVVSASTVVTVAGVPVEVPPLVVVSPAAVGGAGQPVTISPIVVITDLDSDSLQSATVTVNDPAAGDVLNWGSLPTGFEVSTGAGSVTFTGAASAAVYQQILQSVTLTSSTSGLKSVSFVVTDVDGNANAVPAGTVVTVVGAAVEVPPLVIVSPAALGAAGQPITISPIVVITDLDSDSLQSATVTADDPAAGDVLNWGSLPTGFGVSTGAGSVTFTGAASAAVYQQILQSVTLTSSSAGLKSVSFKVVDADGNENVVSASTVVTVAGVAVEVPPLVVVSPAAVGAAGQPITISPIVVITDLDSDSLQSATVTVDDPAAGDVLNWGSLPTGLEVSTGAGSVTFTGAASAAVYQQILQSVTLTSTGTGLKSVSFTVIDADGNASTIPAGTVVTVVGAAVEVPPLVVVSPAALGAAGQPITISPIVVITDLDSDSLQSATVTVNDPAAGDVLNWGSLPTGFEVSTGAGSVTFTGAASAAVYQQILQSVTLTSSSAGLKSVSFTVVDADGNENVVSASTVVTVAGVPVEVPPLVIVSPAAVGGAGQPIAISPIVVITDLDSDSLQSATVTVDDPAAGDVLNWGSLPTGFEVSTGAGSVTFTGAASAAVYQQILQSVTLTSTGAGLKSVSFTVVDADGNENVVSASTVVTVAGVAIEVSPLVVVSPAAVGAAGQPVTISPVVVITDLDSAELQSATVTVDDPAAGDVLNWGSLPTGFGVSTGAGSVTFTGAASAAVYQQILQSVTLTSTGAGLKSVSFTVVDADGNENVVSASTVVTVAGVAIEVPPLVVVSPAAVGAAGQPVTISPVVVITDLDSAELQSATVTVDDPAAGDVLNWGSLPAGFGVATGNGSVTFTGAASAAVYQQILQSITLTSTGAGLKSVSFTVIDAEGNASSVPAATVVTVVGAAVAVPPLVVVSPAALGAAGQPVTISPIVVITDLDSAELQSATVTIDDPAAGDVLNWGSLPTGFGVSTGNGSVTFTGAASAAVYQQILQSITLTSTGAGLKSVSFTVIDAEGNASTVPAATVVTVMGAAVAVPPLVVVSPAAVGAAGQPITISPIVVITGLDSDSLQSATVTVDDPAVGDVLNWGSLPTGFGVSTGSGSVTFTGAASAAVYQQILQSVTLTSSSAGLKSVSFTVIDAEGNASTVPAATVVTVVGVPGVQIAPVVVVAAAAAGTTGESVTVSPIVVITDLDSEEIQSATVTVSNPGAGDVLGWGTVPTGFQVTTGTGTVTFTGVGSVAVYQQLLESVTLTSTSPGLKTVSFTVTDDQGKTSVVPAATVVTVVGVPGVQIAPVVVVAAAAAGTTGESVTVSPIMVITDLDSEEIQSATVTVSNPGAGDVLGWGTVPTGFQVTTGTGTVTFTGVGSVAVYQQLLESVTLTSTSPGLKTVSFTVTDDQGKASVVPAATVVTVIGLSAVAPIVLTSVVSVSYTAGAGATPVDAGIIVLDGDSAMMSGATVTITDPVAGDALTWGTLPTGVSAEYNAGVLTFDGDATVSQYQQLLRTVAFSTNSTALSSIRMISFTVTDAQLNSSASGSVAVTVVSVPVLATPVVVTTVANVSYTAGATATTVDPNLTLLDADSSQISKAVVSVVGGATAGEILGFTPQSGISGNYSGGVLTFEGTASLSAYQQILRSVTFTTSSGALATIKSISFVVTDVDGKVSAPGLVAVTVVSAPLNVAPLVITSGVNLTYTAGTSAVAVDSNLGLLDLDSSTIKGATVKITGNFSAGDTLTYSAQQGITGTYDGTSGTLTFTGDASVADYQQLLRSVKIATSSTAPATFKTVSFTVTDQQNSSSLPGSVTVTVLAAPVNLAPLVTTVLGPIYTAGNTAVQVNPLLTVLDLDSSTMQGASVAITGNFVSGDVLGFTPVSGIVGNYNSATGVLTFTGTAATATYQQLLQSVTFASGASGSTDVKTVTFTVTDALGATSPNATALVTQTANSAPVLTAPLGGGVLLLGAQVVSPTAVILDDSSYLNQAVVTITNVQSVDNLTFTPVGNITGNYVNGVLTLSGEGTVAQYQEAIRSVRFSKTGLNLLSTRTVTMVVRDFQGVSSNTTTGLLTLVL</sequence>